<dbReference type="EMBL" id="BIFS01000001">
    <property type="protein sequence ID" value="GCE17563.1"/>
    <property type="molecule type" value="Genomic_DNA"/>
</dbReference>
<feature type="region of interest" description="Disordered" evidence="1">
    <location>
        <begin position="88"/>
        <end position="107"/>
    </location>
</feature>
<sequence length="107" mass="12563">MSEEKRFFIDGEWWVTYDVACALLEKNSGRPVTTKQLTNFVRRDKLRRKPLGRQNLYAELDLQGLKVKETSGRYPGVYKPDDQVSASTLRVRAMRERRRQAEGKQDE</sequence>
<dbReference type="RefSeq" id="WP_126549226.1">
    <property type="nucleotide sequence ID" value="NZ_BIFS01000001.1"/>
</dbReference>
<comment type="caution">
    <text evidence="2">The sequence shown here is derived from an EMBL/GenBank/DDBJ whole genome shotgun (WGS) entry which is preliminary data.</text>
</comment>
<gene>
    <name evidence="2" type="ORF">KDK_13630</name>
</gene>
<evidence type="ECO:0000313" key="3">
    <source>
        <dbReference type="Proteomes" id="UP000287188"/>
    </source>
</evidence>
<proteinExistence type="predicted"/>
<reference evidence="3" key="1">
    <citation type="submission" date="2018-12" db="EMBL/GenBank/DDBJ databases">
        <title>Tengunoibacter tsumagoiensis gen. nov., sp. nov., Dictyobacter kobayashii sp. nov., D. alpinus sp. nov., and D. joshuensis sp. nov. and description of Dictyobacteraceae fam. nov. within the order Ktedonobacterales isolated from Tengu-no-mugimeshi.</title>
        <authorList>
            <person name="Wang C.M."/>
            <person name="Zheng Y."/>
            <person name="Sakai Y."/>
            <person name="Toyoda A."/>
            <person name="Minakuchi Y."/>
            <person name="Abe K."/>
            <person name="Yokota A."/>
            <person name="Yabe S."/>
        </authorList>
    </citation>
    <scope>NUCLEOTIDE SEQUENCE [LARGE SCALE GENOMIC DNA]</scope>
    <source>
        <strain evidence="3">Uno11</strain>
    </source>
</reference>
<keyword evidence="3" id="KW-1185">Reference proteome</keyword>
<name>A0A402AEQ2_9CHLR</name>
<dbReference type="Proteomes" id="UP000287188">
    <property type="component" value="Unassembled WGS sequence"/>
</dbReference>
<evidence type="ECO:0000313" key="2">
    <source>
        <dbReference type="EMBL" id="GCE17563.1"/>
    </source>
</evidence>
<protein>
    <submittedName>
        <fullName evidence="2">Uncharacterized protein</fullName>
    </submittedName>
</protein>
<accession>A0A402AEQ2</accession>
<organism evidence="2 3">
    <name type="scientific">Dictyobacter kobayashii</name>
    <dbReference type="NCBI Taxonomy" id="2014872"/>
    <lineage>
        <taxon>Bacteria</taxon>
        <taxon>Bacillati</taxon>
        <taxon>Chloroflexota</taxon>
        <taxon>Ktedonobacteria</taxon>
        <taxon>Ktedonobacterales</taxon>
        <taxon>Dictyobacteraceae</taxon>
        <taxon>Dictyobacter</taxon>
    </lineage>
</organism>
<dbReference type="AlphaFoldDB" id="A0A402AEQ2"/>
<evidence type="ECO:0000256" key="1">
    <source>
        <dbReference type="SAM" id="MobiDB-lite"/>
    </source>
</evidence>